<dbReference type="GO" id="GO:0042803">
    <property type="term" value="F:protein homodimerization activity"/>
    <property type="evidence" value="ECO:0007669"/>
    <property type="project" value="InterPro"/>
</dbReference>
<dbReference type="HAMAP" id="MF_01151">
    <property type="entry name" value="GrpE"/>
    <property type="match status" value="1"/>
</dbReference>
<accession>A0A2S6IE00</accession>
<dbReference type="SUPFAM" id="SSF58014">
    <property type="entry name" value="Coiled-coil domain of nucleotide exchange factor GrpE"/>
    <property type="match status" value="1"/>
</dbReference>
<dbReference type="GO" id="GO:0005737">
    <property type="term" value="C:cytoplasm"/>
    <property type="evidence" value="ECO:0007669"/>
    <property type="project" value="UniProtKB-SubCell"/>
</dbReference>
<dbReference type="SUPFAM" id="SSF51064">
    <property type="entry name" value="Head domain of nucleotide exchange factor GrpE"/>
    <property type="match status" value="1"/>
</dbReference>
<dbReference type="Proteomes" id="UP000239002">
    <property type="component" value="Unassembled WGS sequence"/>
</dbReference>
<dbReference type="PANTHER" id="PTHR21237">
    <property type="entry name" value="GRPE PROTEIN"/>
    <property type="match status" value="1"/>
</dbReference>
<name>A0A2S6IE00_9FLAO</name>
<dbReference type="InterPro" id="IPR009012">
    <property type="entry name" value="GrpE_head"/>
</dbReference>
<evidence type="ECO:0000256" key="5">
    <source>
        <dbReference type="SAM" id="MobiDB-lite"/>
    </source>
</evidence>
<evidence type="ECO:0000313" key="6">
    <source>
        <dbReference type="EMBL" id="PPK92390.1"/>
    </source>
</evidence>
<dbReference type="Gene3D" id="3.90.20.20">
    <property type="match status" value="1"/>
</dbReference>
<comment type="caution">
    <text evidence="6">The sequence shown here is derived from an EMBL/GenBank/DDBJ whole genome shotgun (WGS) entry which is preliminary data.</text>
</comment>
<evidence type="ECO:0000256" key="3">
    <source>
        <dbReference type="HAMAP-Rule" id="MF_01151"/>
    </source>
</evidence>
<comment type="function">
    <text evidence="3">Participates actively in the response to hyperosmotic and heat shock by preventing the aggregation of stress-denatured proteins, in association with DnaK and GrpE. It is the nucleotide exchange factor for DnaK and may function as a thermosensor. Unfolded proteins bind initially to DnaJ; upon interaction with the DnaJ-bound protein, DnaK hydrolyzes its bound ATP, resulting in the formation of a stable complex. GrpE releases ADP from DnaK; ATP binding to DnaK triggers the release of the substrate protein, thus completing the reaction cycle. Several rounds of ATP-dependent interactions between DnaJ, DnaK and GrpE are required for fully efficient folding.</text>
</comment>
<evidence type="ECO:0000256" key="2">
    <source>
        <dbReference type="ARBA" id="ARBA00023186"/>
    </source>
</evidence>
<dbReference type="Pfam" id="PF01025">
    <property type="entry name" value="GrpE"/>
    <property type="match status" value="1"/>
</dbReference>
<keyword evidence="7" id="KW-1185">Reference proteome</keyword>
<evidence type="ECO:0000313" key="7">
    <source>
        <dbReference type="Proteomes" id="UP000239002"/>
    </source>
</evidence>
<dbReference type="PRINTS" id="PR00773">
    <property type="entry name" value="GRPEPROTEIN"/>
</dbReference>
<comment type="subcellular location">
    <subcellularLocation>
        <location evidence="3">Cytoplasm</location>
    </subcellularLocation>
</comment>
<dbReference type="InterPro" id="IPR013805">
    <property type="entry name" value="GrpE_CC"/>
</dbReference>
<sequence>MAKNKNEKDLKDQEAPEVVEQEVTEEVQDERSDVEILEDQLQVEKEKYLRLFAEFENFKRRTAKERIELFKTAGEGVLKDMLPVLDDFDRAMVEINKSEDEQLTSGVKLIANKLTNTLNNKGLEEFDVRAGDTFNADVHEAITQIPAPSDDMKGKIVDVIEKGYKLGDKIIRFPKVVIGQ</sequence>
<dbReference type="AlphaFoldDB" id="A0A2S6IE00"/>
<gene>
    <name evidence="3" type="primary">grpE</name>
    <name evidence="6" type="ORF">LY01_02990</name>
</gene>
<keyword evidence="3" id="KW-0346">Stress response</keyword>
<dbReference type="PANTHER" id="PTHR21237:SF23">
    <property type="entry name" value="GRPE PROTEIN HOMOLOG, MITOCHONDRIAL"/>
    <property type="match status" value="1"/>
</dbReference>
<feature type="compositionally biased region" description="Acidic residues" evidence="5">
    <location>
        <begin position="15"/>
        <end position="28"/>
    </location>
</feature>
<dbReference type="CDD" id="cd00446">
    <property type="entry name" value="GrpE"/>
    <property type="match status" value="1"/>
</dbReference>
<dbReference type="Gene3D" id="2.30.22.10">
    <property type="entry name" value="Head domain of nucleotide exchange factor GrpE"/>
    <property type="match status" value="1"/>
</dbReference>
<feature type="region of interest" description="Disordered" evidence="5">
    <location>
        <begin position="1"/>
        <end position="31"/>
    </location>
</feature>
<dbReference type="GO" id="GO:0051087">
    <property type="term" value="F:protein-folding chaperone binding"/>
    <property type="evidence" value="ECO:0007669"/>
    <property type="project" value="InterPro"/>
</dbReference>
<evidence type="ECO:0000256" key="1">
    <source>
        <dbReference type="ARBA" id="ARBA00009054"/>
    </source>
</evidence>
<feature type="compositionally biased region" description="Basic and acidic residues" evidence="5">
    <location>
        <begin position="1"/>
        <end position="14"/>
    </location>
</feature>
<organism evidence="6 7">
    <name type="scientific">Nonlabens xylanidelens</name>
    <dbReference type="NCBI Taxonomy" id="191564"/>
    <lineage>
        <taxon>Bacteria</taxon>
        <taxon>Pseudomonadati</taxon>
        <taxon>Bacteroidota</taxon>
        <taxon>Flavobacteriia</taxon>
        <taxon>Flavobacteriales</taxon>
        <taxon>Flavobacteriaceae</taxon>
        <taxon>Nonlabens</taxon>
    </lineage>
</organism>
<comment type="similarity">
    <text evidence="1 3 4">Belongs to the GrpE family.</text>
</comment>
<comment type="subunit">
    <text evidence="3">Homodimer.</text>
</comment>
<dbReference type="OrthoDB" id="9812586at2"/>
<dbReference type="RefSeq" id="WP_104516779.1">
    <property type="nucleotide sequence ID" value="NZ_MQVW01000014.1"/>
</dbReference>
<reference evidence="6 7" key="1">
    <citation type="submission" date="2018-02" db="EMBL/GenBank/DDBJ databases">
        <title>Genomic Encyclopedia of Archaeal and Bacterial Type Strains, Phase II (KMG-II): from individual species to whole genera.</title>
        <authorList>
            <person name="Goeker M."/>
        </authorList>
    </citation>
    <scope>NUCLEOTIDE SEQUENCE [LARGE SCALE GENOMIC DNA]</scope>
    <source>
        <strain evidence="6 7">DSM 16809</strain>
    </source>
</reference>
<dbReference type="GO" id="GO:0006457">
    <property type="term" value="P:protein folding"/>
    <property type="evidence" value="ECO:0007669"/>
    <property type="project" value="InterPro"/>
</dbReference>
<proteinExistence type="inferred from homology"/>
<keyword evidence="3" id="KW-0963">Cytoplasm</keyword>
<dbReference type="GO" id="GO:0000774">
    <property type="term" value="F:adenyl-nucleotide exchange factor activity"/>
    <property type="evidence" value="ECO:0007669"/>
    <property type="project" value="InterPro"/>
</dbReference>
<keyword evidence="2 3" id="KW-0143">Chaperone</keyword>
<dbReference type="EMBL" id="PTJE01000011">
    <property type="protein sequence ID" value="PPK92390.1"/>
    <property type="molecule type" value="Genomic_DNA"/>
</dbReference>
<dbReference type="GO" id="GO:0051082">
    <property type="term" value="F:unfolded protein binding"/>
    <property type="evidence" value="ECO:0007669"/>
    <property type="project" value="TreeGrafter"/>
</dbReference>
<dbReference type="InterPro" id="IPR000740">
    <property type="entry name" value="GrpE"/>
</dbReference>
<protein>
    <recommendedName>
        <fullName evidence="3">Protein GrpE</fullName>
    </recommendedName>
    <alternativeName>
        <fullName evidence="3">HSP-70 cofactor</fullName>
    </alternativeName>
</protein>
<evidence type="ECO:0000256" key="4">
    <source>
        <dbReference type="RuleBase" id="RU004478"/>
    </source>
</evidence>